<reference evidence="2" key="1">
    <citation type="submission" date="2018-05" db="EMBL/GenBank/DDBJ databases">
        <title>Draft genome of Mucuna pruriens seed.</title>
        <authorList>
            <person name="Nnadi N.E."/>
            <person name="Vos R."/>
            <person name="Hasami M.H."/>
            <person name="Devisetty U.K."/>
            <person name="Aguiy J.C."/>
        </authorList>
    </citation>
    <scope>NUCLEOTIDE SEQUENCE [LARGE SCALE GENOMIC DNA]</scope>
    <source>
        <strain evidence="2">JCA_2017</strain>
    </source>
</reference>
<protein>
    <submittedName>
        <fullName evidence="2">Uncharacterized protein</fullName>
    </submittedName>
</protein>
<organism evidence="2 3">
    <name type="scientific">Mucuna pruriens</name>
    <name type="common">Velvet bean</name>
    <name type="synonym">Dolichos pruriens</name>
    <dbReference type="NCBI Taxonomy" id="157652"/>
    <lineage>
        <taxon>Eukaryota</taxon>
        <taxon>Viridiplantae</taxon>
        <taxon>Streptophyta</taxon>
        <taxon>Embryophyta</taxon>
        <taxon>Tracheophyta</taxon>
        <taxon>Spermatophyta</taxon>
        <taxon>Magnoliopsida</taxon>
        <taxon>eudicotyledons</taxon>
        <taxon>Gunneridae</taxon>
        <taxon>Pentapetalae</taxon>
        <taxon>rosids</taxon>
        <taxon>fabids</taxon>
        <taxon>Fabales</taxon>
        <taxon>Fabaceae</taxon>
        <taxon>Papilionoideae</taxon>
        <taxon>50 kb inversion clade</taxon>
        <taxon>NPAAA clade</taxon>
        <taxon>indigoferoid/millettioid clade</taxon>
        <taxon>Phaseoleae</taxon>
        <taxon>Mucuna</taxon>
    </lineage>
</organism>
<sequence length="122" mass="14103">MHMVGWKHITRARKHQNVAMLGKLTREILQATKSSPTWNAIIKDFACLEDGFHMKLGNIENLIFGTNLKSLSILYASLFLWYILQISTTWSRTSGITTVNFKLWPPSYLLMFKTLLKQFKPA</sequence>
<comment type="caution">
    <text evidence="2">The sequence shown here is derived from an EMBL/GenBank/DDBJ whole genome shotgun (WGS) entry which is preliminary data.</text>
</comment>
<gene>
    <name evidence="2" type="ORF">CR513_07261</name>
</gene>
<feature type="non-terminal residue" evidence="2">
    <location>
        <position position="1"/>
    </location>
</feature>
<feature type="transmembrane region" description="Helical" evidence="1">
    <location>
        <begin position="62"/>
        <end position="84"/>
    </location>
</feature>
<evidence type="ECO:0000313" key="2">
    <source>
        <dbReference type="EMBL" id="RDY08508.1"/>
    </source>
</evidence>
<keyword evidence="1" id="KW-1133">Transmembrane helix</keyword>
<keyword evidence="1" id="KW-0812">Transmembrane</keyword>
<proteinExistence type="predicted"/>
<name>A0A371I0C8_MUCPR</name>
<evidence type="ECO:0000256" key="1">
    <source>
        <dbReference type="SAM" id="Phobius"/>
    </source>
</evidence>
<keyword evidence="1" id="KW-0472">Membrane</keyword>
<keyword evidence="3" id="KW-1185">Reference proteome</keyword>
<dbReference type="AlphaFoldDB" id="A0A371I0C8"/>
<evidence type="ECO:0000313" key="3">
    <source>
        <dbReference type="Proteomes" id="UP000257109"/>
    </source>
</evidence>
<dbReference type="EMBL" id="QJKJ01001264">
    <property type="protein sequence ID" value="RDY08508.1"/>
    <property type="molecule type" value="Genomic_DNA"/>
</dbReference>
<accession>A0A371I0C8</accession>
<dbReference type="Proteomes" id="UP000257109">
    <property type="component" value="Unassembled WGS sequence"/>
</dbReference>